<dbReference type="GO" id="GO:0003887">
    <property type="term" value="F:DNA-directed DNA polymerase activity"/>
    <property type="evidence" value="ECO:0007669"/>
    <property type="project" value="UniProtKB-KW"/>
</dbReference>
<evidence type="ECO:0000256" key="2">
    <source>
        <dbReference type="ARBA" id="ARBA00010752"/>
    </source>
</evidence>
<dbReference type="GO" id="GO:0006355">
    <property type="term" value="P:regulation of DNA-templated transcription"/>
    <property type="evidence" value="ECO:0007669"/>
    <property type="project" value="InterPro"/>
</dbReference>
<dbReference type="GO" id="GO:0003677">
    <property type="term" value="F:DNA binding"/>
    <property type="evidence" value="ECO:0007669"/>
    <property type="project" value="UniProtKB-KW"/>
</dbReference>
<organism evidence="10 11">
    <name type="scientific">Kitasatospora acidiphila</name>
    <dbReference type="NCBI Taxonomy" id="2567942"/>
    <lineage>
        <taxon>Bacteria</taxon>
        <taxon>Bacillati</taxon>
        <taxon>Actinomycetota</taxon>
        <taxon>Actinomycetes</taxon>
        <taxon>Kitasatosporales</taxon>
        <taxon>Streptomycetaceae</taxon>
        <taxon>Kitasatospora</taxon>
    </lineage>
</organism>
<dbReference type="InterPro" id="IPR046938">
    <property type="entry name" value="DNA_clamp_sf"/>
</dbReference>
<comment type="caution">
    <text evidence="10">The sequence shown here is derived from an EMBL/GenBank/DDBJ whole genome shotgun (WGS) entry which is preliminary data.</text>
</comment>
<dbReference type="PANTHER" id="PTHR30478">
    <property type="entry name" value="DNA POLYMERASE III SUBUNIT BETA"/>
    <property type="match status" value="1"/>
</dbReference>
<keyword evidence="4" id="KW-0808">Transferase</keyword>
<keyword evidence="8" id="KW-0238">DNA-binding</keyword>
<keyword evidence="6" id="KW-0235">DNA replication</keyword>
<dbReference type="PROSITE" id="PS00552">
    <property type="entry name" value="HTH_MERR_1"/>
    <property type="match status" value="1"/>
</dbReference>
<dbReference type="Gene3D" id="1.10.1660.10">
    <property type="match status" value="1"/>
</dbReference>
<dbReference type="SUPFAM" id="SSF46955">
    <property type="entry name" value="Putative DNA-binding domain"/>
    <property type="match status" value="1"/>
</dbReference>
<evidence type="ECO:0000256" key="8">
    <source>
        <dbReference type="ARBA" id="ARBA00023125"/>
    </source>
</evidence>
<protein>
    <submittedName>
        <fullName evidence="10">MerR family transcriptional regulator</fullName>
    </submittedName>
</protein>
<name>A0A540W6R8_9ACTN</name>
<feature type="domain" description="HTH merR-type" evidence="9">
    <location>
        <begin position="8"/>
        <end position="78"/>
    </location>
</feature>
<dbReference type="SMART" id="SM00480">
    <property type="entry name" value="POL3Bc"/>
    <property type="match status" value="1"/>
</dbReference>
<gene>
    <name evidence="10" type="ORF">E6W39_23910</name>
</gene>
<evidence type="ECO:0000256" key="3">
    <source>
        <dbReference type="ARBA" id="ARBA00022490"/>
    </source>
</evidence>
<dbReference type="GO" id="GO:0008408">
    <property type="term" value="F:3'-5' exonuclease activity"/>
    <property type="evidence" value="ECO:0007669"/>
    <property type="project" value="InterPro"/>
</dbReference>
<proteinExistence type="inferred from homology"/>
<dbReference type="CDD" id="cd00140">
    <property type="entry name" value="beta_clamp"/>
    <property type="match status" value="1"/>
</dbReference>
<dbReference type="Proteomes" id="UP000319103">
    <property type="component" value="Unassembled WGS sequence"/>
</dbReference>
<dbReference type="Pfam" id="PF13411">
    <property type="entry name" value="MerR_1"/>
    <property type="match status" value="1"/>
</dbReference>
<dbReference type="SMART" id="SM00422">
    <property type="entry name" value="HTH_MERR"/>
    <property type="match status" value="1"/>
</dbReference>
<dbReference type="EMBL" id="VIGB01000003">
    <property type="protein sequence ID" value="TQF04711.1"/>
    <property type="molecule type" value="Genomic_DNA"/>
</dbReference>
<keyword evidence="5" id="KW-0548">Nucleotidyltransferase</keyword>
<keyword evidence="11" id="KW-1185">Reference proteome</keyword>
<keyword evidence="3" id="KW-0963">Cytoplasm</keyword>
<dbReference type="InterPro" id="IPR022637">
    <property type="entry name" value="DNA_polIII_beta_cen"/>
</dbReference>
<keyword evidence="7" id="KW-0239">DNA-directed DNA polymerase</keyword>
<evidence type="ECO:0000256" key="4">
    <source>
        <dbReference type="ARBA" id="ARBA00022679"/>
    </source>
</evidence>
<dbReference type="AlphaFoldDB" id="A0A540W6R8"/>
<dbReference type="GO" id="GO:0009360">
    <property type="term" value="C:DNA polymerase III complex"/>
    <property type="evidence" value="ECO:0007669"/>
    <property type="project" value="InterPro"/>
</dbReference>
<evidence type="ECO:0000259" key="9">
    <source>
        <dbReference type="PROSITE" id="PS50937"/>
    </source>
</evidence>
<dbReference type="RefSeq" id="WP_141635269.1">
    <property type="nucleotide sequence ID" value="NZ_VIGB01000003.1"/>
</dbReference>
<evidence type="ECO:0000256" key="5">
    <source>
        <dbReference type="ARBA" id="ARBA00022695"/>
    </source>
</evidence>
<reference evidence="10 11" key="1">
    <citation type="submission" date="2019-06" db="EMBL/GenBank/DDBJ databases">
        <title>Description of Kitasatospora acidophila sp. nov. isolated from pine grove soil, and reclassification of Streptomyces novaecaesareae to Kitasatospora novaeceasareae comb. nov.</title>
        <authorList>
            <person name="Kim M.J."/>
        </authorList>
    </citation>
    <scope>NUCLEOTIDE SEQUENCE [LARGE SCALE GENOMIC DNA]</scope>
    <source>
        <strain evidence="10 11">MMS16-CNU292</strain>
    </source>
</reference>
<accession>A0A540W6R8</accession>
<comment type="subcellular location">
    <subcellularLocation>
        <location evidence="1">Cytoplasm</location>
    </subcellularLocation>
</comment>
<sequence>MESATRGMRSIGQLARESGLSVSSLRFYDGADVFGPAWVDPQTGYRWYAADQLAAARLLARLRRLGLPLTQIRVVLAAPPGDPVAHRVLDAHLRRLEDGLADARRELSAVRELIDQREQPMTAATTARLTVGRAELAAALAAVRFAVSADPELPMLGGILFDLDGETLTLVATDRYRLAIGRAPVRAEPGTEFSALAPAALADRMRALAEEGAGELVLTVAGGELRAEADGHTVAGERLDLDFPDYRRLTRLGQTHRVEIGSAELRRAVLDGPTRPFTPEHPAGERPAAEVPLTVLAVDRAGALSVVAGEVMTPTAEERLRVAVNRDYLLDALAAGATGQLVLELDGDLGPLAIRAASGEAGGFSILMPVRVS</sequence>
<dbReference type="PANTHER" id="PTHR30478:SF0">
    <property type="entry name" value="BETA SLIDING CLAMP"/>
    <property type="match status" value="1"/>
</dbReference>
<evidence type="ECO:0000313" key="11">
    <source>
        <dbReference type="Proteomes" id="UP000319103"/>
    </source>
</evidence>
<dbReference type="InterPro" id="IPR009061">
    <property type="entry name" value="DNA-bd_dom_put_sf"/>
</dbReference>
<dbReference type="OrthoDB" id="7849865at2"/>
<dbReference type="InterPro" id="IPR001001">
    <property type="entry name" value="DNA_polIII_beta"/>
</dbReference>
<dbReference type="Gene3D" id="3.10.150.10">
    <property type="entry name" value="DNA Polymerase III, subunit A, domain 2"/>
    <property type="match status" value="2"/>
</dbReference>
<evidence type="ECO:0000256" key="6">
    <source>
        <dbReference type="ARBA" id="ARBA00022705"/>
    </source>
</evidence>
<dbReference type="GO" id="GO:0005737">
    <property type="term" value="C:cytoplasm"/>
    <property type="evidence" value="ECO:0007669"/>
    <property type="project" value="UniProtKB-SubCell"/>
</dbReference>
<dbReference type="Pfam" id="PF02767">
    <property type="entry name" value="DNA_pol3_beta_2"/>
    <property type="match status" value="1"/>
</dbReference>
<evidence type="ECO:0000313" key="10">
    <source>
        <dbReference type="EMBL" id="TQF04711.1"/>
    </source>
</evidence>
<dbReference type="InterPro" id="IPR000551">
    <property type="entry name" value="MerR-type_HTH_dom"/>
</dbReference>
<comment type="similarity">
    <text evidence="2">Belongs to the beta sliding clamp family.</text>
</comment>
<dbReference type="PROSITE" id="PS50937">
    <property type="entry name" value="HTH_MERR_2"/>
    <property type="match status" value="1"/>
</dbReference>
<evidence type="ECO:0000256" key="1">
    <source>
        <dbReference type="ARBA" id="ARBA00004496"/>
    </source>
</evidence>
<evidence type="ECO:0000256" key="7">
    <source>
        <dbReference type="ARBA" id="ARBA00022932"/>
    </source>
</evidence>
<dbReference type="GO" id="GO:0006271">
    <property type="term" value="P:DNA strand elongation involved in DNA replication"/>
    <property type="evidence" value="ECO:0007669"/>
    <property type="project" value="TreeGrafter"/>
</dbReference>
<dbReference type="SUPFAM" id="SSF55979">
    <property type="entry name" value="DNA clamp"/>
    <property type="match status" value="2"/>
</dbReference>